<keyword evidence="1" id="KW-0479">Metal-binding</keyword>
<reference evidence="8" key="1">
    <citation type="journal article" date="2022" name="bioRxiv">
        <title>Sequencing and chromosome-scale assembly of the giantPleurodeles waltlgenome.</title>
        <authorList>
            <person name="Brown T."/>
            <person name="Elewa A."/>
            <person name="Iarovenko S."/>
            <person name="Subramanian E."/>
            <person name="Araus A.J."/>
            <person name="Petzold A."/>
            <person name="Susuki M."/>
            <person name="Suzuki K.-i.T."/>
            <person name="Hayashi T."/>
            <person name="Toyoda A."/>
            <person name="Oliveira C."/>
            <person name="Osipova E."/>
            <person name="Leigh N.D."/>
            <person name="Simon A."/>
            <person name="Yun M.H."/>
        </authorList>
    </citation>
    <scope>NUCLEOTIDE SEQUENCE</scope>
    <source>
        <strain evidence="8">20211129_DDA</strain>
        <tissue evidence="8">Liver</tissue>
    </source>
</reference>
<evidence type="ECO:0000313" key="9">
    <source>
        <dbReference type="Proteomes" id="UP001066276"/>
    </source>
</evidence>
<dbReference type="Pfam" id="PF15117">
    <property type="entry name" value="UPF0697"/>
    <property type="match status" value="1"/>
</dbReference>
<dbReference type="PANTHER" id="PTHR24103">
    <property type="entry name" value="E3 UBIQUITIN-PROTEIN LIGASE TRIM"/>
    <property type="match status" value="1"/>
</dbReference>
<accession>A0AAV7NB27</accession>
<dbReference type="Gene3D" id="3.30.160.60">
    <property type="entry name" value="Classic Zinc Finger"/>
    <property type="match status" value="1"/>
</dbReference>
<comment type="caution">
    <text evidence="8">The sequence shown here is derived from an EMBL/GenBank/DDBJ whole genome shotgun (WGS) entry which is preliminary data.</text>
</comment>
<dbReference type="SMART" id="SM00184">
    <property type="entry name" value="RING"/>
    <property type="match status" value="1"/>
</dbReference>
<evidence type="ECO:0000313" key="8">
    <source>
        <dbReference type="EMBL" id="KAJ1110383.1"/>
    </source>
</evidence>
<dbReference type="Proteomes" id="UP001066276">
    <property type="component" value="Chromosome 9"/>
</dbReference>
<evidence type="ECO:0000259" key="7">
    <source>
        <dbReference type="PROSITE" id="PS50119"/>
    </source>
</evidence>
<dbReference type="Pfam" id="PF13445">
    <property type="entry name" value="zf-RING_UBOX"/>
    <property type="match status" value="1"/>
</dbReference>
<keyword evidence="9" id="KW-1185">Reference proteome</keyword>
<dbReference type="InterPro" id="IPR000315">
    <property type="entry name" value="Znf_B-box"/>
</dbReference>
<dbReference type="SUPFAM" id="SSF57845">
    <property type="entry name" value="B-box zinc-binding domain"/>
    <property type="match status" value="1"/>
</dbReference>
<dbReference type="PROSITE" id="PS50089">
    <property type="entry name" value="ZF_RING_2"/>
    <property type="match status" value="1"/>
</dbReference>
<evidence type="ECO:0000256" key="1">
    <source>
        <dbReference type="ARBA" id="ARBA00022723"/>
    </source>
</evidence>
<feature type="domain" description="B box-type" evidence="7">
    <location>
        <begin position="97"/>
        <end position="138"/>
    </location>
</feature>
<protein>
    <submittedName>
        <fullName evidence="8">Uncharacterized protein</fullName>
    </submittedName>
</protein>
<dbReference type="InterPro" id="IPR027370">
    <property type="entry name" value="Znf-RING_euk"/>
</dbReference>
<dbReference type="EMBL" id="JANPWB010000013">
    <property type="protein sequence ID" value="KAJ1110383.1"/>
    <property type="molecule type" value="Genomic_DNA"/>
</dbReference>
<dbReference type="InterPro" id="IPR013083">
    <property type="entry name" value="Znf_RING/FYVE/PHD"/>
</dbReference>
<dbReference type="PROSITE" id="PS50119">
    <property type="entry name" value="ZF_BBOX"/>
    <property type="match status" value="1"/>
</dbReference>
<dbReference type="SUPFAM" id="SSF57850">
    <property type="entry name" value="RING/U-box"/>
    <property type="match status" value="1"/>
</dbReference>
<dbReference type="InterPro" id="IPR029368">
    <property type="entry name" value="SMIM19"/>
</dbReference>
<dbReference type="SMART" id="SM00336">
    <property type="entry name" value="BBOX"/>
    <property type="match status" value="1"/>
</dbReference>
<keyword evidence="2 4" id="KW-0863">Zinc-finger</keyword>
<dbReference type="PROSITE" id="PS00518">
    <property type="entry name" value="ZF_RING_1"/>
    <property type="match status" value="1"/>
</dbReference>
<feature type="domain" description="RING-type" evidence="6">
    <location>
        <begin position="10"/>
        <end position="57"/>
    </location>
</feature>
<dbReference type="AlphaFoldDB" id="A0AAV7NB27"/>
<evidence type="ECO:0000256" key="3">
    <source>
        <dbReference type="ARBA" id="ARBA00022833"/>
    </source>
</evidence>
<dbReference type="Gene3D" id="3.30.40.10">
    <property type="entry name" value="Zinc/RING finger domain, C3HC4 (zinc finger)"/>
    <property type="match status" value="1"/>
</dbReference>
<keyword evidence="5" id="KW-0175">Coiled coil</keyword>
<feature type="coiled-coil region" evidence="5">
    <location>
        <begin position="73"/>
        <end position="100"/>
    </location>
</feature>
<evidence type="ECO:0000256" key="2">
    <source>
        <dbReference type="ARBA" id="ARBA00022771"/>
    </source>
</evidence>
<proteinExistence type="predicted"/>
<name>A0AAV7NB27_PLEWA</name>
<dbReference type="InterPro" id="IPR050143">
    <property type="entry name" value="TRIM/RBCC"/>
</dbReference>
<evidence type="ECO:0000259" key="6">
    <source>
        <dbReference type="PROSITE" id="PS50089"/>
    </source>
</evidence>
<dbReference type="InterPro" id="IPR001841">
    <property type="entry name" value="Znf_RING"/>
</dbReference>
<dbReference type="InterPro" id="IPR017907">
    <property type="entry name" value="Znf_RING_CS"/>
</dbReference>
<organism evidence="8 9">
    <name type="scientific">Pleurodeles waltl</name>
    <name type="common">Iberian ribbed newt</name>
    <dbReference type="NCBI Taxonomy" id="8319"/>
    <lineage>
        <taxon>Eukaryota</taxon>
        <taxon>Metazoa</taxon>
        <taxon>Chordata</taxon>
        <taxon>Craniata</taxon>
        <taxon>Vertebrata</taxon>
        <taxon>Euteleostomi</taxon>
        <taxon>Amphibia</taxon>
        <taxon>Batrachia</taxon>
        <taxon>Caudata</taxon>
        <taxon>Salamandroidea</taxon>
        <taxon>Salamandridae</taxon>
        <taxon>Pleurodelinae</taxon>
        <taxon>Pleurodeles</taxon>
    </lineage>
</organism>
<dbReference type="GO" id="GO:0008270">
    <property type="term" value="F:zinc ion binding"/>
    <property type="evidence" value="ECO:0007669"/>
    <property type="project" value="UniProtKB-KW"/>
</dbReference>
<gene>
    <name evidence="8" type="ORF">NDU88_007735</name>
</gene>
<keyword evidence="3" id="KW-0862">Zinc</keyword>
<evidence type="ECO:0000256" key="4">
    <source>
        <dbReference type="PROSITE-ProRule" id="PRU00024"/>
    </source>
</evidence>
<sequence length="284" mass="32178">METLGVALSCPVCLDLFKPPILVLVCSHNFCKGCVEEILFGQDCAHVNGNFCCPICRKVIYLRCRGIDGLQRNILVENILEKYKEELANMQAKEENQLLQTCEEHGEIMNLMCLSDNEPICGTCKIFGKHEPHKVAKLSEIYSARKLHFTEDIQLVFKKSESTVKAVKDTEKLLRDLTSTTEETAAMIDTIGESLLNEIKHRIASLKFLVLRKLKLTPGRAVAGGYRTVADDKIINYSVQEAWNEATNLTVILVSFGLFLYARNCDEVRNRTKHIGCWLQIMYD</sequence>
<evidence type="ECO:0000256" key="5">
    <source>
        <dbReference type="SAM" id="Coils"/>
    </source>
</evidence>
<dbReference type="Pfam" id="PF00643">
    <property type="entry name" value="zf-B_box"/>
    <property type="match status" value="1"/>
</dbReference>